<organism evidence="1">
    <name type="scientific">Rhizophora mucronata</name>
    <name type="common">Asiatic mangrove</name>
    <dbReference type="NCBI Taxonomy" id="61149"/>
    <lineage>
        <taxon>Eukaryota</taxon>
        <taxon>Viridiplantae</taxon>
        <taxon>Streptophyta</taxon>
        <taxon>Embryophyta</taxon>
        <taxon>Tracheophyta</taxon>
        <taxon>Spermatophyta</taxon>
        <taxon>Magnoliopsida</taxon>
        <taxon>eudicotyledons</taxon>
        <taxon>Gunneridae</taxon>
        <taxon>Pentapetalae</taxon>
        <taxon>rosids</taxon>
        <taxon>fabids</taxon>
        <taxon>Malpighiales</taxon>
        <taxon>Rhizophoraceae</taxon>
        <taxon>Rhizophora</taxon>
    </lineage>
</organism>
<accession>A0A2P2Q9Q1</accession>
<evidence type="ECO:0000313" key="1">
    <source>
        <dbReference type="EMBL" id="MBX63705.1"/>
    </source>
</evidence>
<sequence length="13" mass="1529">MLLTVENIIRDVL</sequence>
<reference evidence="1" key="1">
    <citation type="submission" date="2018-02" db="EMBL/GenBank/DDBJ databases">
        <title>Rhizophora mucronata_Transcriptome.</title>
        <authorList>
            <person name="Meera S.P."/>
            <person name="Sreeshan A."/>
            <person name="Augustine A."/>
        </authorList>
    </citation>
    <scope>NUCLEOTIDE SEQUENCE</scope>
    <source>
        <tissue evidence="1">Leaf</tissue>
    </source>
</reference>
<name>A0A2P2Q9Q1_RHIMU</name>
<dbReference type="EMBL" id="GGEC01083221">
    <property type="protein sequence ID" value="MBX63705.1"/>
    <property type="molecule type" value="Transcribed_RNA"/>
</dbReference>
<proteinExistence type="predicted"/>
<protein>
    <submittedName>
        <fullName evidence="1">Uncharacterized protein</fullName>
    </submittedName>
</protein>